<keyword evidence="3" id="KW-1185">Reference proteome</keyword>
<name>A0ABT3ZUM8_9BACT</name>
<evidence type="ECO:0000313" key="2">
    <source>
        <dbReference type="EMBL" id="MCY1073109.1"/>
    </source>
</evidence>
<dbReference type="EMBL" id="JAPNKA010000001">
    <property type="protein sequence ID" value="MCY1073109.1"/>
    <property type="molecule type" value="Genomic_DNA"/>
</dbReference>
<dbReference type="RefSeq" id="WP_267532126.1">
    <property type="nucleotide sequence ID" value="NZ_JAPNKA010000001.1"/>
</dbReference>
<organism evidence="2 3">
    <name type="scientific">Archangium lansingense</name>
    <dbReference type="NCBI Taxonomy" id="2995310"/>
    <lineage>
        <taxon>Bacteria</taxon>
        <taxon>Pseudomonadati</taxon>
        <taxon>Myxococcota</taxon>
        <taxon>Myxococcia</taxon>
        <taxon>Myxococcales</taxon>
        <taxon>Cystobacterineae</taxon>
        <taxon>Archangiaceae</taxon>
        <taxon>Archangium</taxon>
    </lineage>
</organism>
<sequence>MTKSLRVLAVVSLLLAGCGESELAGAEPAASRSEQAQSAPPREEGPGTIQAMACITLYNQDPQPTCQTRDYWKMNTASYCPSGYYGSAVTTHDACSTPGYYRYADITCCQ</sequence>
<evidence type="ECO:0008006" key="4">
    <source>
        <dbReference type="Google" id="ProtNLM"/>
    </source>
</evidence>
<evidence type="ECO:0000256" key="1">
    <source>
        <dbReference type="SAM" id="MobiDB-lite"/>
    </source>
</evidence>
<proteinExistence type="predicted"/>
<protein>
    <recommendedName>
        <fullName evidence="4">Lipoprotein</fullName>
    </recommendedName>
</protein>
<dbReference type="Proteomes" id="UP001207654">
    <property type="component" value="Unassembled WGS sequence"/>
</dbReference>
<gene>
    <name evidence="2" type="ORF">OV287_01305</name>
</gene>
<dbReference type="PROSITE" id="PS51257">
    <property type="entry name" value="PROKAR_LIPOPROTEIN"/>
    <property type="match status" value="1"/>
</dbReference>
<accession>A0ABT3ZUM8</accession>
<feature type="region of interest" description="Disordered" evidence="1">
    <location>
        <begin position="22"/>
        <end position="46"/>
    </location>
</feature>
<reference evidence="2 3" key="1">
    <citation type="submission" date="2022-11" db="EMBL/GenBank/DDBJ databases">
        <title>Minimal conservation of predation-associated metabolite biosynthetic gene clusters underscores biosynthetic potential of Myxococcota including descriptions for ten novel species: Archangium lansinium sp. nov., Myxococcus landrumus sp. nov., Nannocystis bai.</title>
        <authorList>
            <person name="Ahearne A."/>
            <person name="Stevens C."/>
            <person name="Phillips K."/>
        </authorList>
    </citation>
    <scope>NUCLEOTIDE SEQUENCE [LARGE SCALE GENOMIC DNA]</scope>
    <source>
        <strain evidence="2 3">MIWBW</strain>
    </source>
</reference>
<comment type="caution">
    <text evidence="2">The sequence shown here is derived from an EMBL/GenBank/DDBJ whole genome shotgun (WGS) entry which is preliminary data.</text>
</comment>
<evidence type="ECO:0000313" key="3">
    <source>
        <dbReference type="Proteomes" id="UP001207654"/>
    </source>
</evidence>